<accession>A0A183K4B9</accession>
<organism evidence="3">
    <name type="scientific">Schistosoma curassoni</name>
    <dbReference type="NCBI Taxonomy" id="6186"/>
    <lineage>
        <taxon>Eukaryota</taxon>
        <taxon>Metazoa</taxon>
        <taxon>Spiralia</taxon>
        <taxon>Lophotrochozoa</taxon>
        <taxon>Platyhelminthes</taxon>
        <taxon>Trematoda</taxon>
        <taxon>Digenea</taxon>
        <taxon>Strigeidida</taxon>
        <taxon>Schistosomatoidea</taxon>
        <taxon>Schistosomatidae</taxon>
        <taxon>Schistosoma</taxon>
    </lineage>
</organism>
<dbReference type="AlphaFoldDB" id="A0A183K4B9"/>
<reference evidence="3" key="1">
    <citation type="submission" date="2016-06" db="UniProtKB">
        <authorList>
            <consortium name="WormBaseParasite"/>
        </authorList>
    </citation>
    <scope>IDENTIFICATION</scope>
</reference>
<sequence>MQLDDVHSADDLGLLSHTQKQIKQKTTSVAAASAVVDLNIHKGKNEIFRYDTTRTNRIALDGEALDDIKTFTYLVSVTEVHGGSDADVKTRVGKARVTYLQLKNIWNSKNCQPTSKSEFSIRTSRQFYCMGRNLGELRKLSSRRYKCILIVVYARYFGSVGQTLSVTTRFQWRKKLGRSDGSG</sequence>
<evidence type="ECO:0000313" key="2">
    <source>
        <dbReference type="Proteomes" id="UP000279833"/>
    </source>
</evidence>
<proteinExistence type="predicted"/>
<dbReference type="Proteomes" id="UP000279833">
    <property type="component" value="Unassembled WGS sequence"/>
</dbReference>
<evidence type="ECO:0000313" key="3">
    <source>
        <dbReference type="WBParaSite" id="SCUD_0000983901-mRNA-1"/>
    </source>
</evidence>
<dbReference type="EMBL" id="UZAK01033445">
    <property type="protein sequence ID" value="VDP37316.1"/>
    <property type="molecule type" value="Genomic_DNA"/>
</dbReference>
<name>A0A183K4B9_9TREM</name>
<gene>
    <name evidence="1" type="ORF">SCUD_LOCUS9839</name>
</gene>
<keyword evidence="2" id="KW-1185">Reference proteome</keyword>
<evidence type="ECO:0000313" key="1">
    <source>
        <dbReference type="EMBL" id="VDP37316.1"/>
    </source>
</evidence>
<reference evidence="1 2" key="2">
    <citation type="submission" date="2018-11" db="EMBL/GenBank/DDBJ databases">
        <authorList>
            <consortium name="Pathogen Informatics"/>
        </authorList>
    </citation>
    <scope>NUCLEOTIDE SEQUENCE [LARGE SCALE GENOMIC DNA]</scope>
    <source>
        <strain evidence="1">Dakar</strain>
        <strain evidence="2">Dakar, Senegal</strain>
    </source>
</reference>
<dbReference type="WBParaSite" id="SCUD_0000983901-mRNA-1">
    <property type="protein sequence ID" value="SCUD_0000983901-mRNA-1"/>
    <property type="gene ID" value="SCUD_0000983901"/>
</dbReference>
<protein>
    <submittedName>
        <fullName evidence="3">PITH domain-containing protein</fullName>
    </submittedName>
</protein>